<evidence type="ECO:0000313" key="2">
    <source>
        <dbReference type="Proteomes" id="UP000199114"/>
    </source>
</evidence>
<dbReference type="AlphaFoldDB" id="A0A1H9AIA4"/>
<reference evidence="2" key="1">
    <citation type="submission" date="2016-10" db="EMBL/GenBank/DDBJ databases">
        <authorList>
            <person name="Varghese N."/>
            <person name="Submissions S."/>
        </authorList>
    </citation>
    <scope>NUCLEOTIDE SEQUENCE [LARGE SCALE GENOMIC DNA]</scope>
    <source>
        <strain evidence="2">DSM 25055</strain>
    </source>
</reference>
<accession>A0A1H9AIA4</accession>
<dbReference type="EMBL" id="FOFD01000001">
    <property type="protein sequence ID" value="SEP76123.1"/>
    <property type="molecule type" value="Genomic_DNA"/>
</dbReference>
<sequence>MGNYNTKSAVNVLITGQHHDKAGYGGYAKDFTDQTRCWTEDTDIYSDEVHNAFTMGDYALDRSAVHEAGCLITDATSDYLG</sequence>
<name>A0A1H9AIA4_9EURY</name>
<gene>
    <name evidence="1" type="ORF">SAMN04489841_0453</name>
</gene>
<organism evidence="1 2">
    <name type="scientific">Natrinema salaciae</name>
    <dbReference type="NCBI Taxonomy" id="1186196"/>
    <lineage>
        <taxon>Archaea</taxon>
        <taxon>Methanobacteriati</taxon>
        <taxon>Methanobacteriota</taxon>
        <taxon>Stenosarchaea group</taxon>
        <taxon>Halobacteria</taxon>
        <taxon>Halobacteriales</taxon>
        <taxon>Natrialbaceae</taxon>
        <taxon>Natrinema</taxon>
    </lineage>
</organism>
<protein>
    <submittedName>
        <fullName evidence="1">Uncharacterized protein</fullName>
    </submittedName>
</protein>
<evidence type="ECO:0000313" key="1">
    <source>
        <dbReference type="EMBL" id="SEP76123.1"/>
    </source>
</evidence>
<dbReference type="Proteomes" id="UP000199114">
    <property type="component" value="Unassembled WGS sequence"/>
</dbReference>
<proteinExistence type="predicted"/>
<keyword evidence="2" id="KW-1185">Reference proteome</keyword>